<dbReference type="EMBL" id="BMAU01021335">
    <property type="protein sequence ID" value="GFY15850.1"/>
    <property type="molecule type" value="Genomic_DNA"/>
</dbReference>
<dbReference type="Proteomes" id="UP000887159">
    <property type="component" value="Unassembled WGS sequence"/>
</dbReference>
<comment type="caution">
    <text evidence="1">The sequence shown here is derived from an EMBL/GenBank/DDBJ whole genome shotgun (WGS) entry which is preliminary data.</text>
</comment>
<evidence type="ECO:0000313" key="1">
    <source>
        <dbReference type="EMBL" id="GFY15850.1"/>
    </source>
</evidence>
<evidence type="ECO:0000313" key="2">
    <source>
        <dbReference type="Proteomes" id="UP000887159"/>
    </source>
</evidence>
<protein>
    <submittedName>
        <fullName evidence="1">Uncharacterized protein</fullName>
    </submittedName>
</protein>
<keyword evidence="2" id="KW-1185">Reference proteome</keyword>
<name>A0A8X6SQI7_TRICX</name>
<gene>
    <name evidence="1" type="primary">NCL1_24843</name>
    <name evidence="1" type="ORF">TNCV_1284951</name>
</gene>
<sequence>MDKFLIIKDNINLGEITPSTVTLVVARVVARLAQSVEHETLNLGVVGLSPALIRNAMECLSELVEALGNNALPYRTVAQWIGTFQQGRVSTIHEQRSGRPVNVLTNLASVIIEQRMDYI</sequence>
<accession>A0A8X6SQI7</accession>
<reference evidence="1" key="1">
    <citation type="submission" date="2020-08" db="EMBL/GenBank/DDBJ databases">
        <title>Multicomponent nature underlies the extraordinary mechanical properties of spider dragline silk.</title>
        <authorList>
            <person name="Kono N."/>
            <person name="Nakamura H."/>
            <person name="Mori M."/>
            <person name="Yoshida Y."/>
            <person name="Ohtoshi R."/>
            <person name="Malay A.D."/>
            <person name="Moran D.A.P."/>
            <person name="Tomita M."/>
            <person name="Numata K."/>
            <person name="Arakawa K."/>
        </authorList>
    </citation>
    <scope>NUCLEOTIDE SEQUENCE</scope>
</reference>
<proteinExistence type="predicted"/>
<dbReference type="AlphaFoldDB" id="A0A8X6SQI7"/>
<organism evidence="1 2">
    <name type="scientific">Trichonephila clavipes</name>
    <name type="common">Golden silk orbweaver</name>
    <name type="synonym">Nephila clavipes</name>
    <dbReference type="NCBI Taxonomy" id="2585209"/>
    <lineage>
        <taxon>Eukaryota</taxon>
        <taxon>Metazoa</taxon>
        <taxon>Ecdysozoa</taxon>
        <taxon>Arthropoda</taxon>
        <taxon>Chelicerata</taxon>
        <taxon>Arachnida</taxon>
        <taxon>Araneae</taxon>
        <taxon>Araneomorphae</taxon>
        <taxon>Entelegynae</taxon>
        <taxon>Araneoidea</taxon>
        <taxon>Nephilidae</taxon>
        <taxon>Trichonephila</taxon>
    </lineage>
</organism>